<keyword evidence="2" id="KW-1185">Reference proteome</keyword>
<dbReference type="OrthoDB" id="2802249at2759"/>
<dbReference type="EMBL" id="KE504214">
    <property type="protein sequence ID" value="EPS95127.1"/>
    <property type="molecule type" value="Genomic_DNA"/>
</dbReference>
<dbReference type="HOGENOM" id="CLU_969892_0_0_1"/>
<accession>S8DR30</accession>
<reference evidence="1 2" key="1">
    <citation type="journal article" date="2012" name="Science">
        <title>The Paleozoic origin of enzymatic lignin decomposition reconstructed from 31 fungal genomes.</title>
        <authorList>
            <person name="Floudas D."/>
            <person name="Binder M."/>
            <person name="Riley R."/>
            <person name="Barry K."/>
            <person name="Blanchette R.A."/>
            <person name="Henrissat B."/>
            <person name="Martinez A.T."/>
            <person name="Otillar R."/>
            <person name="Spatafora J.W."/>
            <person name="Yadav J.S."/>
            <person name="Aerts A."/>
            <person name="Benoit I."/>
            <person name="Boyd A."/>
            <person name="Carlson A."/>
            <person name="Copeland A."/>
            <person name="Coutinho P.M."/>
            <person name="de Vries R.P."/>
            <person name="Ferreira P."/>
            <person name="Findley K."/>
            <person name="Foster B."/>
            <person name="Gaskell J."/>
            <person name="Glotzer D."/>
            <person name="Gorecki P."/>
            <person name="Heitman J."/>
            <person name="Hesse C."/>
            <person name="Hori C."/>
            <person name="Igarashi K."/>
            <person name="Jurgens J.A."/>
            <person name="Kallen N."/>
            <person name="Kersten P."/>
            <person name="Kohler A."/>
            <person name="Kuees U."/>
            <person name="Kumar T.K.A."/>
            <person name="Kuo A."/>
            <person name="LaButti K."/>
            <person name="Larrondo L.F."/>
            <person name="Lindquist E."/>
            <person name="Ling A."/>
            <person name="Lombard V."/>
            <person name="Lucas S."/>
            <person name="Lundell T."/>
            <person name="Martin R."/>
            <person name="McLaughlin D.J."/>
            <person name="Morgenstern I."/>
            <person name="Morin E."/>
            <person name="Murat C."/>
            <person name="Nagy L.G."/>
            <person name="Nolan M."/>
            <person name="Ohm R.A."/>
            <person name="Patyshakuliyeva A."/>
            <person name="Rokas A."/>
            <person name="Ruiz-Duenas F.J."/>
            <person name="Sabat G."/>
            <person name="Salamov A."/>
            <person name="Samejima M."/>
            <person name="Schmutz J."/>
            <person name="Slot J.C."/>
            <person name="St John F."/>
            <person name="Stenlid J."/>
            <person name="Sun H."/>
            <person name="Sun S."/>
            <person name="Syed K."/>
            <person name="Tsang A."/>
            <person name="Wiebenga A."/>
            <person name="Young D."/>
            <person name="Pisabarro A."/>
            <person name="Eastwood D.C."/>
            <person name="Martin F."/>
            <person name="Cullen D."/>
            <person name="Grigoriev I.V."/>
            <person name="Hibbett D.S."/>
        </authorList>
    </citation>
    <scope>NUCLEOTIDE SEQUENCE</scope>
    <source>
        <strain evidence="2">FP-58527</strain>
    </source>
</reference>
<dbReference type="AlphaFoldDB" id="S8DR30"/>
<gene>
    <name evidence="1" type="ORF">FOMPIDRAFT_1062869</name>
</gene>
<sequence length="287" mass="32352">MSESSNSPHRLPMEIIHPILLSAIQGDRKTATVLAITSKTVYSWVAPVLYSTVILPNTWQAIAFADTLQSSSRRMGQAEGGRRSPCFPQCPLGAYVHRLWLGPTETEPDCLLETWYERCEQDGDPFLRATDHAPRLPIGSLLPHCTSLRSLAQHCTLVADIEALINCLPQTLESLCMFPCSPMRRSGIGLVSPVPYIPSSSRLTSLREVTFMQWRFSRDMERHLEAGEMPSLRDATQVCTYPTGDHYDAMAWGNIVGQFRRAMRRDSLERRHSCLSEIEKHKSQPQL</sequence>
<dbReference type="Proteomes" id="UP000015241">
    <property type="component" value="Unassembled WGS sequence"/>
</dbReference>
<evidence type="ECO:0000313" key="2">
    <source>
        <dbReference type="Proteomes" id="UP000015241"/>
    </source>
</evidence>
<name>S8DR30_FOMSC</name>
<protein>
    <submittedName>
        <fullName evidence="1">Uncharacterized protein</fullName>
    </submittedName>
</protein>
<dbReference type="InParanoid" id="S8DR30"/>
<proteinExistence type="predicted"/>
<organism evidence="1 2">
    <name type="scientific">Fomitopsis schrenkii</name>
    <name type="common">Brown rot fungus</name>
    <dbReference type="NCBI Taxonomy" id="2126942"/>
    <lineage>
        <taxon>Eukaryota</taxon>
        <taxon>Fungi</taxon>
        <taxon>Dikarya</taxon>
        <taxon>Basidiomycota</taxon>
        <taxon>Agaricomycotina</taxon>
        <taxon>Agaricomycetes</taxon>
        <taxon>Polyporales</taxon>
        <taxon>Fomitopsis</taxon>
    </lineage>
</organism>
<evidence type="ECO:0000313" key="1">
    <source>
        <dbReference type="EMBL" id="EPS95127.1"/>
    </source>
</evidence>